<keyword evidence="1 2" id="KW-0175">Coiled coil</keyword>
<feature type="compositionally biased region" description="Acidic residues" evidence="3">
    <location>
        <begin position="910"/>
        <end position="931"/>
    </location>
</feature>
<evidence type="ECO:0000313" key="5">
    <source>
        <dbReference type="EMBL" id="SPR00252.1"/>
    </source>
</evidence>
<dbReference type="Pfam" id="PF21771">
    <property type="entry name" value="CFAP58_CC"/>
    <property type="match status" value="1"/>
</dbReference>
<feature type="region of interest" description="Disordered" evidence="3">
    <location>
        <begin position="260"/>
        <end position="294"/>
    </location>
</feature>
<organism evidence="5 6">
    <name type="scientific">Plasmodiophora brassicae</name>
    <name type="common">Clubroot disease agent</name>
    <dbReference type="NCBI Taxonomy" id="37360"/>
    <lineage>
        <taxon>Eukaryota</taxon>
        <taxon>Sar</taxon>
        <taxon>Rhizaria</taxon>
        <taxon>Endomyxa</taxon>
        <taxon>Phytomyxea</taxon>
        <taxon>Plasmodiophorida</taxon>
        <taxon>Plasmodiophoridae</taxon>
        <taxon>Plasmodiophora</taxon>
    </lineage>
</organism>
<geneLocation type="mitochondrion" evidence="5"/>
<dbReference type="InterPro" id="IPR049270">
    <property type="entry name" value="CFAP58_CC"/>
</dbReference>
<evidence type="ECO:0000259" key="4">
    <source>
        <dbReference type="Pfam" id="PF21771"/>
    </source>
</evidence>
<feature type="region of interest" description="Disordered" evidence="3">
    <location>
        <begin position="1"/>
        <end position="40"/>
    </location>
</feature>
<dbReference type="PANTHER" id="PTHR32083">
    <property type="entry name" value="CILIA AND FLAGELLA-ASSOCIATED PROTEIN 58-RELATED"/>
    <property type="match status" value="1"/>
</dbReference>
<feature type="coiled-coil region" evidence="2">
    <location>
        <begin position="600"/>
        <end position="627"/>
    </location>
</feature>
<protein>
    <recommendedName>
        <fullName evidence="4">Cilia- and flagella-associated protein 58 central coiled coil domain-containing protein</fullName>
    </recommendedName>
</protein>
<evidence type="ECO:0000256" key="2">
    <source>
        <dbReference type="SAM" id="Coils"/>
    </source>
</evidence>
<evidence type="ECO:0000313" key="6">
    <source>
        <dbReference type="Proteomes" id="UP000290189"/>
    </source>
</evidence>
<feature type="compositionally biased region" description="Basic and acidic residues" evidence="3">
    <location>
        <begin position="274"/>
        <end position="289"/>
    </location>
</feature>
<evidence type="ECO:0000256" key="3">
    <source>
        <dbReference type="SAM" id="MobiDB-lite"/>
    </source>
</evidence>
<feature type="region of interest" description="Disordered" evidence="3">
    <location>
        <begin position="861"/>
        <end position="938"/>
    </location>
</feature>
<proteinExistence type="predicted"/>
<sequence>MASGAGPPGDDVAPATGSAPGASVGAPGQPAQVDMQQFDDPTALEASLLEAVDDPTGGELAPFLAEYAKMQQALRKSHESEMRFVNKCRELAQALQDVNERTAEMDVEEQDGRKKMEILTKQADMADDARATLTREIDERRLVIGDLRGKLGALRAKMETWEQVLMEDQQRAIGALEQELSVVVAARDKGLRHLTHVRSDNAALFARVDQLEADKQKQVDDIADLSARAADIESACKDELARKADLEAKTAELKDLCEQHSQDISRKVERARKAKQELAKEKAQLKESMKSGATASTRLTQLNEEAQDLEDQLQAQQDATDDVGKGIAALQAASEADRALLDACTKEARRKRAMLDRMNDKMRAADADLAGIEATRASWCARIDQRKMELRVAQQAAAVALRAIDVASREREILNHDHAGLVDDIAAKRNALHVYENQTRNMENELKAFDASIKAWKALIDQLVQDKDAFRNELEAKQGRIRKATERSLAKDLQILALQKTIVEHEARRRQQMTLLEAVKTDRNLYSKTLLEQKHEMGDLKRVYDGLNHAIAHLQQELNEKETAFVNENLLVEQVDDDIRQTDLKTKQVGQWWQATHERVREQAAQIAQLSRVIDDADEELLAQTKQYNAVVNEERALSRQLVRRNAELADVYEALRLHHSMLAKGDEHYRERLAAVRAMRAARDALAAELDSINTDRGEVLRLRAAIVQMDKALVEEQLRARVLDGELRRPMNIHRWRQMQDTNADTYALVESIQGLQKDIIAKSDELADKNARIAQKERLYVDLRRILSSQLGEEAHEQLRLFDQTIKEKRALHRTMKAELKMYQAKVYELRYEIEKTYKQLDLVKLSFFQRMRADGRGRSRGYHLTGDDSSRAASSVDGAASRVVHLPERKSRTPAAAAASPGDKERDDDDDEEEDGAAFDKADEDALAEATTAT</sequence>
<dbReference type="GO" id="GO:0005856">
    <property type="term" value="C:cytoskeleton"/>
    <property type="evidence" value="ECO:0007669"/>
    <property type="project" value="TreeGrafter"/>
</dbReference>
<gene>
    <name evidence="5" type="ORF">PLBR_LOCUS7467</name>
</gene>
<dbReference type="AlphaFoldDB" id="A0A3P3YJ72"/>
<reference evidence="5 6" key="1">
    <citation type="submission" date="2018-03" db="EMBL/GenBank/DDBJ databases">
        <authorList>
            <person name="Fogelqvist J."/>
        </authorList>
    </citation>
    <scope>NUCLEOTIDE SEQUENCE [LARGE SCALE GENOMIC DNA]</scope>
</reference>
<evidence type="ECO:0000256" key="1">
    <source>
        <dbReference type="ARBA" id="ARBA00023054"/>
    </source>
</evidence>
<dbReference type="PANTHER" id="PTHR32083:SF0">
    <property type="entry name" value="CILIA AND FLAGELLA-ASSOCIATED PROTEIN 58"/>
    <property type="match status" value="1"/>
</dbReference>
<dbReference type="Proteomes" id="UP000290189">
    <property type="component" value="Unassembled WGS sequence"/>
</dbReference>
<feature type="domain" description="Cilia- and flagella-associated protein 58 central coiled coil" evidence="4">
    <location>
        <begin position="395"/>
        <end position="683"/>
    </location>
</feature>
<feature type="coiled-coil region" evidence="2">
    <location>
        <begin position="537"/>
        <end position="564"/>
    </location>
</feature>
<keyword evidence="5" id="KW-0496">Mitochondrion</keyword>
<name>A0A3P3YJ72_PLABS</name>
<dbReference type="EMBL" id="OVEO01000013">
    <property type="protein sequence ID" value="SPR00252.1"/>
    <property type="molecule type" value="Genomic_DNA"/>
</dbReference>
<feature type="coiled-coil region" evidence="2">
    <location>
        <begin position="425"/>
        <end position="487"/>
    </location>
</feature>
<feature type="compositionally biased region" description="Low complexity" evidence="3">
    <location>
        <begin position="12"/>
        <end position="32"/>
    </location>
</feature>
<accession>A0A3P3YJ72</accession>